<organism evidence="1 2">
    <name type="scientific">Neomoorella thermoacetica</name>
    <name type="common">Clostridium thermoaceticum</name>
    <dbReference type="NCBI Taxonomy" id="1525"/>
    <lineage>
        <taxon>Bacteria</taxon>
        <taxon>Bacillati</taxon>
        <taxon>Bacillota</taxon>
        <taxon>Clostridia</taxon>
        <taxon>Neomoorellales</taxon>
        <taxon>Neomoorellaceae</taxon>
        <taxon>Neomoorella</taxon>
    </lineage>
</organism>
<evidence type="ECO:0000313" key="2">
    <source>
        <dbReference type="Proteomes" id="UP000182811"/>
    </source>
</evidence>
<gene>
    <name evidence="1" type="ORF">MOTE_08140</name>
</gene>
<sequence>MFTACISKCPRCGYPVKGPRQLRCPRCLTPLIGTCNDRCRGCIHCQLAFEKKTTKI</sequence>
<dbReference type="AlphaFoldDB" id="A0A1J5NQ75"/>
<accession>A0A1J5NQ75</accession>
<dbReference type="Proteomes" id="UP000182811">
    <property type="component" value="Unassembled WGS sequence"/>
</dbReference>
<comment type="caution">
    <text evidence="1">The sequence shown here is derived from an EMBL/GenBank/DDBJ whole genome shotgun (WGS) entry which is preliminary data.</text>
</comment>
<reference evidence="1 2" key="1">
    <citation type="submission" date="2016-08" db="EMBL/GenBank/DDBJ databases">
        <title>Genome-based comparison of Moorella thermoacetic strains.</title>
        <authorList>
            <person name="Poehlein A."/>
            <person name="Bengelsdorf F.R."/>
            <person name="Esser C."/>
            <person name="Duerre P."/>
            <person name="Daniel R."/>
        </authorList>
    </citation>
    <scope>NUCLEOTIDE SEQUENCE [LARGE SCALE GENOMIC DNA]</scope>
    <source>
        <strain evidence="1 2">DSM 21394</strain>
    </source>
</reference>
<evidence type="ECO:0000313" key="1">
    <source>
        <dbReference type="EMBL" id="OIQ60408.1"/>
    </source>
</evidence>
<name>A0A1J5NQ75_NEOTH</name>
<dbReference type="EMBL" id="MDDC01000005">
    <property type="protein sequence ID" value="OIQ60408.1"/>
    <property type="molecule type" value="Genomic_DNA"/>
</dbReference>
<proteinExistence type="predicted"/>
<protein>
    <submittedName>
        <fullName evidence="1">Uncharacterized protein</fullName>
    </submittedName>
</protein>